<evidence type="ECO:0000313" key="2">
    <source>
        <dbReference type="Proteomes" id="UP000184080"/>
    </source>
</evidence>
<gene>
    <name evidence="1" type="ORF">SAMN05444401_2435</name>
</gene>
<reference evidence="1 2" key="1">
    <citation type="submission" date="2016-11" db="EMBL/GenBank/DDBJ databases">
        <authorList>
            <person name="Jaros S."/>
            <person name="Januszkiewicz K."/>
            <person name="Wedrychowicz H."/>
        </authorList>
    </citation>
    <scope>NUCLEOTIDE SEQUENCE [LARGE SCALE GENOMIC DNA]</scope>
    <source>
        <strain evidence="1 2">DSM 21864</strain>
    </source>
</reference>
<protein>
    <submittedName>
        <fullName evidence="1">Uncharacterized protein</fullName>
    </submittedName>
</protein>
<dbReference type="EMBL" id="FQZO01000003">
    <property type="protein sequence ID" value="SHJ18943.1"/>
    <property type="molecule type" value="Genomic_DNA"/>
</dbReference>
<dbReference type="Proteomes" id="UP000184080">
    <property type="component" value="Unassembled WGS sequence"/>
</dbReference>
<keyword evidence="2" id="KW-1185">Reference proteome</keyword>
<dbReference type="AlphaFoldDB" id="A0A1M6H9Z9"/>
<sequence length="111" mass="13220">MFWMKRYKLKKEKLENEKRLRKLHNQEVRYASIRDKNTNVETLLGKSGYIDIAEDTFSIICNDKVVFTSYINDISGSDLMSLDGMIIYHKNDALGENNELMVYYKYHRKVE</sequence>
<name>A0A1M6H9Z9_9CLOT</name>
<accession>A0A1M6H9Z9</accession>
<evidence type="ECO:0000313" key="1">
    <source>
        <dbReference type="EMBL" id="SHJ18943.1"/>
    </source>
</evidence>
<organism evidence="1 2">
    <name type="scientific">Clostridium amylolyticum</name>
    <dbReference type="NCBI Taxonomy" id="1121298"/>
    <lineage>
        <taxon>Bacteria</taxon>
        <taxon>Bacillati</taxon>
        <taxon>Bacillota</taxon>
        <taxon>Clostridia</taxon>
        <taxon>Eubacteriales</taxon>
        <taxon>Clostridiaceae</taxon>
        <taxon>Clostridium</taxon>
    </lineage>
</organism>
<dbReference type="RefSeq" id="WP_073006844.1">
    <property type="nucleotide sequence ID" value="NZ_FQZO01000003.1"/>
</dbReference>
<proteinExistence type="predicted"/>